<organism evidence="2">
    <name type="scientific">Xanthomonas hortorum pv. pelargonii</name>
    <dbReference type="NCBI Taxonomy" id="453602"/>
    <lineage>
        <taxon>Bacteria</taxon>
        <taxon>Pseudomonadati</taxon>
        <taxon>Pseudomonadota</taxon>
        <taxon>Gammaproteobacteria</taxon>
        <taxon>Lysobacterales</taxon>
        <taxon>Lysobacteraceae</taxon>
        <taxon>Xanthomonas</taxon>
    </lineage>
</organism>
<accession>A0A6V7D4T5</accession>
<keyword evidence="2" id="KW-0418">Kinase</keyword>
<dbReference type="Proteomes" id="UP000548771">
    <property type="component" value="Unassembled WGS sequence"/>
</dbReference>
<proteinExistence type="predicted"/>
<dbReference type="InterPro" id="IPR042258">
    <property type="entry name" value="DGOK_N"/>
</dbReference>
<feature type="compositionally biased region" description="Basic and acidic residues" evidence="1">
    <location>
        <begin position="116"/>
        <end position="141"/>
    </location>
</feature>
<sequence length="325" mass="34515">MIAIDWGTSSLRGYLLDADGSVLEQRRGSDGILACQGRFAEVLSTLIDGWDGPVLLSGMIGSRNGWVEQAYLPCPADTAALAQAMRSYDDLLPGRTLWFVPGVSTGEQRGVLDASASERHSVPDANTDEQHGVPDVGTGERHSVPDVMRGEETQLVGLIAALGDGEHVACLPGTHSKWAQIANGQLTGFATVMTGELYAVLRQHSILGKLMQDDHTELDGDAFLQGVDRSADPGGLSHHLFGARTLGLFDRLTATALPSYLSGLLIGHELREHRGDHGTVHLVGSPALAQRYALALAHLGIKTQLHPEDLAATGLFALASQRGLV</sequence>
<dbReference type="Gene3D" id="3.30.420.310">
    <property type="entry name" value="2-keto-3-deoxy-galactonokinase, C-terminal domain"/>
    <property type="match status" value="1"/>
</dbReference>
<dbReference type="AlphaFoldDB" id="A0A6V7D4T5"/>
<reference evidence="3" key="1">
    <citation type="submission" date="2019-03" db="EMBL/GenBank/DDBJ databases">
        <authorList>
            <person name="Moriniere L."/>
            <person name="Burlet A."/>
            <person name="Rosenthal E."/>
            <person name="Portier P."/>
            <person name="Lavire C."/>
            <person name="Nesme X."/>
            <person name="Bull C.T."/>
            <person name="Le Saux M."/>
            <person name="Bertolla F."/>
        </authorList>
    </citation>
    <scope>NUCLEOTIDE SEQUENCE</scope>
    <source>
        <strain evidence="3">CFBP2533</strain>
    </source>
</reference>
<evidence type="ECO:0000313" key="3">
    <source>
        <dbReference type="EMBL" id="NMI21595.1"/>
    </source>
</evidence>
<evidence type="ECO:0000256" key="1">
    <source>
        <dbReference type="SAM" id="MobiDB-lite"/>
    </source>
</evidence>
<dbReference type="InterPro" id="IPR007729">
    <property type="entry name" value="DGOK"/>
</dbReference>
<name>A0A6V7D4T5_9XANT</name>
<dbReference type="Gene3D" id="3.30.420.300">
    <property type="entry name" value="2-keto-3-deoxy-galactonokinase, substrate binding domain"/>
    <property type="match status" value="1"/>
</dbReference>
<reference evidence="2" key="4">
    <citation type="submission" date="2020-07" db="EMBL/GenBank/DDBJ databases">
        <authorList>
            <person name="Pothier F. J."/>
        </authorList>
    </citation>
    <scope>NUCLEOTIDE SEQUENCE</scope>
    <source>
        <strain evidence="2">CFBP 2533</strain>
    </source>
</reference>
<reference evidence="4" key="2">
    <citation type="journal article" date="2020" name="Syst. Appl. Microbiol.">
        <title>Clarifying the taxonomy of the causal agent of bacterial leaf spot of lettuce through a polyphasic approach reveals that Xanthomonas cynarae Trebaol et al. 2000 emend. Timilsina et al. 2019 is a later heterotypic synonym of Xanthomonas hortorum Vauterin et al. 1995.</title>
        <authorList>
            <person name="Moriniere L."/>
            <person name="Burlet A."/>
            <person name="Rosenthal E.R."/>
            <person name="Nesme X."/>
            <person name="Portier P."/>
            <person name="Bull C.T."/>
            <person name="Lavire C."/>
            <person name="Fischer-Le Saux M."/>
            <person name="Bertolla F."/>
        </authorList>
    </citation>
    <scope>NUCLEOTIDE SEQUENCE [LARGE SCALE GENOMIC DNA]</scope>
    <source>
        <strain evidence="4">CFBP2533</strain>
    </source>
</reference>
<evidence type="ECO:0000313" key="4">
    <source>
        <dbReference type="Proteomes" id="UP000548771"/>
    </source>
</evidence>
<dbReference type="Pfam" id="PF05035">
    <property type="entry name" value="DGOK"/>
    <property type="match status" value="1"/>
</dbReference>
<keyword evidence="2" id="KW-0808">Transferase</keyword>
<dbReference type="GO" id="GO:0008671">
    <property type="term" value="F:2-dehydro-3-deoxygalactonokinase activity"/>
    <property type="evidence" value="ECO:0007669"/>
    <property type="project" value="InterPro"/>
</dbReference>
<evidence type="ECO:0000313" key="2">
    <source>
        <dbReference type="EMBL" id="CAD0327689.1"/>
    </source>
</evidence>
<dbReference type="CDD" id="cd24012">
    <property type="entry name" value="ASKHA_NBD_KDGal-kinase"/>
    <property type="match status" value="1"/>
</dbReference>
<dbReference type="InterPro" id="IPR042257">
    <property type="entry name" value="DGOK_C"/>
</dbReference>
<dbReference type="GO" id="GO:0034194">
    <property type="term" value="P:D-galactonate catabolic process"/>
    <property type="evidence" value="ECO:0007669"/>
    <property type="project" value="InterPro"/>
</dbReference>
<dbReference type="EMBL" id="SMDX01000006">
    <property type="protein sequence ID" value="NMI21595.1"/>
    <property type="molecule type" value="Genomic_DNA"/>
</dbReference>
<dbReference type="EMBL" id="LR828261">
    <property type="protein sequence ID" value="CAD0327689.1"/>
    <property type="molecule type" value="Genomic_DNA"/>
</dbReference>
<protein>
    <submittedName>
        <fullName evidence="2 3">2-dehydro-3-deoxygalactonokinase</fullName>
    </submittedName>
</protein>
<reference evidence="3" key="3">
    <citation type="journal article" date="2020" name="Syst. Appl. Microbiol.">
        <title>Clarifying the taxonomy of the causal agent of bacterial leaf spot of lettuce through a polyphasic approach reveals that Xanthomonas cynarae Trebaol et al. 2000 emend. Timilsina et al. 2019 is a later heterotypic synonym of Xanthomonas hortorum Vauterin et al. 1995.</title>
        <authorList>
            <person name="Moriniere L."/>
            <person name="Burlet A."/>
            <person name="Rosenthal E.R."/>
            <person name="Nesme X."/>
            <person name="Portier P."/>
            <person name="Bull C.T."/>
            <person name="Lavire C."/>
            <person name="Fischer-Le Saux M."/>
            <person name="Bertolla F."/>
        </authorList>
    </citation>
    <scope>NUCLEOTIDE SEQUENCE</scope>
    <source>
        <strain evidence="3">CFBP2533</strain>
    </source>
</reference>
<feature type="region of interest" description="Disordered" evidence="1">
    <location>
        <begin position="114"/>
        <end position="141"/>
    </location>
</feature>
<dbReference type="EMBL" id="LR828261">
    <property type="protein sequence ID" value="CAD0327699.1"/>
    <property type="molecule type" value="Genomic_DNA"/>
</dbReference>
<dbReference type="RefSeq" id="WP_168957848.1">
    <property type="nucleotide sequence ID" value="NZ_CP098604.1"/>
</dbReference>
<gene>
    <name evidence="2" type="primary">dgoK1</name>
    <name evidence="2" type="ORF">CFBP2533_19910</name>
    <name evidence="3" type="ORF">E1J24_06905</name>
</gene>